<protein>
    <submittedName>
        <fullName evidence="1">Uncharacterized protein</fullName>
    </submittedName>
</protein>
<feature type="non-terminal residue" evidence="1">
    <location>
        <position position="72"/>
    </location>
</feature>
<dbReference type="Proteomes" id="UP001219934">
    <property type="component" value="Unassembled WGS sequence"/>
</dbReference>
<name>A0AAD6F913_9TELE</name>
<organism evidence="1 2">
    <name type="scientific">Pogonophryne albipinna</name>
    <dbReference type="NCBI Taxonomy" id="1090488"/>
    <lineage>
        <taxon>Eukaryota</taxon>
        <taxon>Metazoa</taxon>
        <taxon>Chordata</taxon>
        <taxon>Craniata</taxon>
        <taxon>Vertebrata</taxon>
        <taxon>Euteleostomi</taxon>
        <taxon>Actinopterygii</taxon>
        <taxon>Neopterygii</taxon>
        <taxon>Teleostei</taxon>
        <taxon>Neoteleostei</taxon>
        <taxon>Acanthomorphata</taxon>
        <taxon>Eupercaria</taxon>
        <taxon>Perciformes</taxon>
        <taxon>Notothenioidei</taxon>
        <taxon>Pogonophryne</taxon>
    </lineage>
</organism>
<accession>A0AAD6F913</accession>
<evidence type="ECO:0000313" key="2">
    <source>
        <dbReference type="Proteomes" id="UP001219934"/>
    </source>
</evidence>
<reference evidence="1" key="1">
    <citation type="submission" date="2022-11" db="EMBL/GenBank/DDBJ databases">
        <title>Chromosome-level genome of Pogonophryne albipinna.</title>
        <authorList>
            <person name="Jo E."/>
        </authorList>
    </citation>
    <scope>NUCLEOTIDE SEQUENCE</scope>
    <source>
        <strain evidence="1">SGF0006</strain>
        <tissue evidence="1">Muscle</tissue>
    </source>
</reference>
<dbReference type="EMBL" id="JAPTMU010000021">
    <property type="protein sequence ID" value="KAJ4925167.1"/>
    <property type="molecule type" value="Genomic_DNA"/>
</dbReference>
<proteinExistence type="predicted"/>
<keyword evidence="2" id="KW-1185">Reference proteome</keyword>
<comment type="caution">
    <text evidence="1">The sequence shown here is derived from an EMBL/GenBank/DDBJ whole genome shotgun (WGS) entry which is preliminary data.</text>
</comment>
<sequence>MWALMCNMEQRPASPETEGLQTETLSLSLSLSLWQFGVRLHLRAAVGTFDSFHCVHDLSPERAPRSPNFSFQ</sequence>
<gene>
    <name evidence="1" type="ORF">JOQ06_017903</name>
</gene>
<dbReference type="AlphaFoldDB" id="A0AAD6F913"/>
<evidence type="ECO:0000313" key="1">
    <source>
        <dbReference type="EMBL" id="KAJ4925167.1"/>
    </source>
</evidence>